<reference evidence="1" key="1">
    <citation type="submission" date="2018-11" db="EMBL/GenBank/DDBJ databases">
        <title>The sequence and de novo assembly of Larimichthys crocea genome using PacBio and Hi-C technologies.</title>
        <authorList>
            <person name="Xu P."/>
            <person name="Chen B."/>
            <person name="Zhou Z."/>
            <person name="Ke Q."/>
            <person name="Wu Y."/>
            <person name="Bai H."/>
            <person name="Pu F."/>
        </authorList>
    </citation>
    <scope>NUCLEOTIDE SEQUENCE</scope>
    <source>
        <tissue evidence="1">Muscle</tissue>
    </source>
</reference>
<dbReference type="EMBL" id="CM011679">
    <property type="protein sequence ID" value="TMS18322.1"/>
    <property type="molecule type" value="Genomic_DNA"/>
</dbReference>
<keyword evidence="2" id="KW-1185">Reference proteome</keyword>
<name>A0ACD3RFE3_LARCR</name>
<comment type="caution">
    <text evidence="1">The sequence shown here is derived from an EMBL/GenBank/DDBJ whole genome shotgun (WGS) entry which is preliminary data.</text>
</comment>
<evidence type="ECO:0000313" key="2">
    <source>
        <dbReference type="Proteomes" id="UP000793456"/>
    </source>
</evidence>
<protein>
    <submittedName>
        <fullName evidence="1">Uncharacterized protein</fullName>
    </submittedName>
</protein>
<sequence>MAKSMSLLWGAGSPPCWRVMITLEEKKLQGYKHKLLSFEKGEHKSQDVLEINPRGQVAVHAFITARDLHELWKSINPITTCRFSSSGGGGEAVISKIMAQDMTLLWGSGSPPCWRVMIALEEKNLQGYNQKLLSFEKMEHKSQEVIDINPRGQLPSFKHGDVIVNESYAACFYLESQFKSQGNKLIPDSPAEQALMYQRMFEGLTFYEKLNAVIYYNWFVPEGERHDSALNRNREALVTELNLWEGYLQKLGSGSHLAGPSFSLVDVTVFPTVATLFRFGLSAEKYPKLGEYYALLKERPSVKASWPPHWLENPKGQDTLKDM</sequence>
<dbReference type="Proteomes" id="UP000793456">
    <property type="component" value="Chromosome VI"/>
</dbReference>
<organism evidence="1 2">
    <name type="scientific">Larimichthys crocea</name>
    <name type="common">Large yellow croaker</name>
    <name type="synonym">Pseudosciaena crocea</name>
    <dbReference type="NCBI Taxonomy" id="215358"/>
    <lineage>
        <taxon>Eukaryota</taxon>
        <taxon>Metazoa</taxon>
        <taxon>Chordata</taxon>
        <taxon>Craniata</taxon>
        <taxon>Vertebrata</taxon>
        <taxon>Euteleostomi</taxon>
        <taxon>Actinopterygii</taxon>
        <taxon>Neopterygii</taxon>
        <taxon>Teleostei</taxon>
        <taxon>Neoteleostei</taxon>
        <taxon>Acanthomorphata</taxon>
        <taxon>Eupercaria</taxon>
        <taxon>Sciaenidae</taxon>
        <taxon>Larimichthys</taxon>
    </lineage>
</organism>
<evidence type="ECO:0000313" key="1">
    <source>
        <dbReference type="EMBL" id="TMS18322.1"/>
    </source>
</evidence>
<proteinExistence type="predicted"/>
<gene>
    <name evidence="1" type="ORF">E3U43_010648</name>
</gene>
<accession>A0ACD3RFE3</accession>